<dbReference type="Pfam" id="PF01381">
    <property type="entry name" value="HTH_3"/>
    <property type="match status" value="1"/>
</dbReference>
<dbReference type="GO" id="GO:0003700">
    <property type="term" value="F:DNA-binding transcription factor activity"/>
    <property type="evidence" value="ECO:0007669"/>
    <property type="project" value="TreeGrafter"/>
</dbReference>
<dbReference type="Proteomes" id="UP001154400">
    <property type="component" value="Chromosome"/>
</dbReference>
<dbReference type="InterPro" id="IPR011051">
    <property type="entry name" value="RmlC_Cupin_sf"/>
</dbReference>
<dbReference type="InterPro" id="IPR013096">
    <property type="entry name" value="Cupin_2"/>
</dbReference>
<dbReference type="SUPFAM" id="SSF51182">
    <property type="entry name" value="RmlC-like cupins"/>
    <property type="match status" value="1"/>
</dbReference>
<dbReference type="InterPro" id="IPR050807">
    <property type="entry name" value="TransReg_Diox_bact_type"/>
</dbReference>
<dbReference type="Gene3D" id="2.60.120.10">
    <property type="entry name" value="Jelly Rolls"/>
    <property type="match status" value="1"/>
</dbReference>
<evidence type="ECO:0000313" key="4">
    <source>
        <dbReference type="Proteomes" id="UP000006892"/>
    </source>
</evidence>
<dbReference type="SMART" id="SM00530">
    <property type="entry name" value="HTH_XRE"/>
    <property type="match status" value="1"/>
</dbReference>
<dbReference type="Pfam" id="PF07883">
    <property type="entry name" value="Cupin_2"/>
    <property type="match status" value="1"/>
</dbReference>
<dbReference type="CDD" id="cd00093">
    <property type="entry name" value="HTH_XRE"/>
    <property type="match status" value="1"/>
</dbReference>
<dbReference type="InterPro" id="IPR010982">
    <property type="entry name" value="Lambda_DNA-bd_dom_sf"/>
</dbReference>
<protein>
    <submittedName>
        <fullName evidence="3">Transcriptional regulator</fullName>
    </submittedName>
</protein>
<dbReference type="InterPro" id="IPR001387">
    <property type="entry name" value="Cro/C1-type_HTH"/>
</dbReference>
<keyword evidence="1" id="KW-0238">DNA-binding</keyword>
<gene>
    <name evidence="3" type="ordered locus">REQ_03050</name>
</gene>
<dbReference type="SUPFAM" id="SSF47413">
    <property type="entry name" value="lambda repressor-like DNA-binding domains"/>
    <property type="match status" value="1"/>
</dbReference>
<evidence type="ECO:0000313" key="3">
    <source>
        <dbReference type="EMBL" id="CBH46446.1"/>
    </source>
</evidence>
<dbReference type="EMBL" id="FN563149">
    <property type="protein sequence ID" value="CBH46446.1"/>
    <property type="molecule type" value="Genomic_DNA"/>
</dbReference>
<dbReference type="PANTHER" id="PTHR46797:SF1">
    <property type="entry name" value="METHYLPHOSPHONATE SYNTHASE"/>
    <property type="match status" value="1"/>
</dbReference>
<dbReference type="AlphaFoldDB" id="A0A3S5Y1P8"/>
<dbReference type="InterPro" id="IPR014710">
    <property type="entry name" value="RmlC-like_jellyroll"/>
</dbReference>
<dbReference type="GO" id="GO:0003677">
    <property type="term" value="F:DNA binding"/>
    <property type="evidence" value="ECO:0007669"/>
    <property type="project" value="UniProtKB-KW"/>
</dbReference>
<dbReference type="KEGG" id="req:REQ_03050"/>
<evidence type="ECO:0000259" key="2">
    <source>
        <dbReference type="PROSITE" id="PS50943"/>
    </source>
</evidence>
<dbReference type="GO" id="GO:0005829">
    <property type="term" value="C:cytosol"/>
    <property type="evidence" value="ECO:0007669"/>
    <property type="project" value="TreeGrafter"/>
</dbReference>
<dbReference type="PANTHER" id="PTHR46797">
    <property type="entry name" value="HTH-TYPE TRANSCRIPTIONAL REGULATOR"/>
    <property type="match status" value="1"/>
</dbReference>
<name>A0A3S5Y1P8_RHOH1</name>
<feature type="domain" description="HTH cro/C1-type" evidence="2">
    <location>
        <begin position="24"/>
        <end position="78"/>
    </location>
</feature>
<dbReference type="Gene3D" id="1.10.260.40">
    <property type="entry name" value="lambda repressor-like DNA-binding domains"/>
    <property type="match status" value="1"/>
</dbReference>
<accession>A0A3S5Y1P8</accession>
<reference evidence="3" key="1">
    <citation type="journal article" date="2010" name="PLoS Genet.">
        <title>The genome of a pathogenic rhodococcus: cooptive virulence underpinned by key gene acquisitions.</title>
        <authorList>
            <person name="Letek M."/>
            <person name="Gonzalez P."/>
            <person name="Macarthur I."/>
            <person name="Rodriguez H."/>
            <person name="Freeman T.C."/>
            <person name="Valero-Rello A."/>
            <person name="Blanco M."/>
            <person name="Buckley T."/>
            <person name="Cherevach I."/>
            <person name="Fahey R."/>
            <person name="Hapeshi A."/>
            <person name="Holdstock J."/>
            <person name="Leadon D."/>
            <person name="Navas J."/>
            <person name="Ocampo A."/>
            <person name="Quail M.A."/>
            <person name="Sanders M."/>
            <person name="Scortti M.M."/>
            <person name="Prescott J.F."/>
            <person name="Fogarty U."/>
            <person name="Meijer W.G."/>
            <person name="Parkhill J."/>
            <person name="Bentley S.D."/>
            <person name="Vazquez-Boland J.A."/>
        </authorList>
    </citation>
    <scope>NUCLEOTIDE SEQUENCE [LARGE SCALE GENOMIC DNA]</scope>
    <source>
        <strain evidence="3 4">103S</strain>
    </source>
</reference>
<organism evidence="3">
    <name type="scientific">Rhodococcus hoagii (strain 103S)</name>
    <name type="common">Rhodococcus equi</name>
    <dbReference type="NCBI Taxonomy" id="685727"/>
    <lineage>
        <taxon>Bacteria</taxon>
        <taxon>Bacillati</taxon>
        <taxon>Actinomycetota</taxon>
        <taxon>Actinomycetes</taxon>
        <taxon>Mycobacteriales</taxon>
        <taxon>Nocardiaceae</taxon>
        <taxon>Prescottella</taxon>
    </lineage>
</organism>
<proteinExistence type="predicted"/>
<evidence type="ECO:0000256" key="1">
    <source>
        <dbReference type="ARBA" id="ARBA00023125"/>
    </source>
</evidence>
<sequence>MRFWQPDRMDPVTEDVLGAVGPRLRALRRQRAITLAELAAETGVSESTLSRLESGQRRATLELLLPLARTYDVPLDDLVGAPRTGDPRIHLKPITRSGMVFVPLSRRPGGVQAFKMMIPAQPSTPVPAPKRHEGFEWLYVLDGRLRLVVGDRDVTLPAGEAAEFDTALPHWLGSADGGAVELLILFGMHGVRAHVRSDRLGPTRGAPTPRNPEG</sequence>
<dbReference type="CDD" id="cd02209">
    <property type="entry name" value="cupin_XRE_C"/>
    <property type="match status" value="1"/>
</dbReference>
<dbReference type="PROSITE" id="PS50943">
    <property type="entry name" value="HTH_CROC1"/>
    <property type="match status" value="1"/>
</dbReference>